<organism evidence="5 6">
    <name type="scientific">Catharus ustulatus</name>
    <name type="common">Russet-backed thrush</name>
    <name type="synonym">Hylocichla ustulatus</name>
    <dbReference type="NCBI Taxonomy" id="91951"/>
    <lineage>
        <taxon>Eukaryota</taxon>
        <taxon>Metazoa</taxon>
        <taxon>Chordata</taxon>
        <taxon>Craniata</taxon>
        <taxon>Vertebrata</taxon>
        <taxon>Euteleostomi</taxon>
        <taxon>Archelosauria</taxon>
        <taxon>Archosauria</taxon>
        <taxon>Dinosauria</taxon>
        <taxon>Saurischia</taxon>
        <taxon>Theropoda</taxon>
        <taxon>Coelurosauria</taxon>
        <taxon>Aves</taxon>
        <taxon>Neognathae</taxon>
        <taxon>Neoaves</taxon>
        <taxon>Telluraves</taxon>
        <taxon>Australaves</taxon>
        <taxon>Passeriformes</taxon>
        <taxon>Turdidae</taxon>
        <taxon>Catharus</taxon>
    </lineage>
</organism>
<proteinExistence type="predicted"/>
<keyword evidence="1" id="KW-0805">Transcription regulation</keyword>
<dbReference type="GO" id="GO:0003712">
    <property type="term" value="F:transcription coregulator activity"/>
    <property type="evidence" value="ECO:0007669"/>
    <property type="project" value="TreeGrafter"/>
</dbReference>
<reference evidence="5" key="1">
    <citation type="submission" date="2020-10" db="EMBL/GenBank/DDBJ databases">
        <title>Catharus ustulatus (Swainson's thrush) genome, bCatUst1, primary haplotype v2.</title>
        <authorList>
            <person name="Delmore K."/>
            <person name="Vafadar M."/>
            <person name="Formenti G."/>
            <person name="Chow W."/>
            <person name="Pelan S."/>
            <person name="Howe K."/>
            <person name="Rhie A."/>
            <person name="Mountcastle J."/>
            <person name="Haase B."/>
            <person name="Fedrigo O."/>
            <person name="Jarvis E.D."/>
        </authorList>
    </citation>
    <scope>NUCLEOTIDE SEQUENCE [LARGE SCALE GENOMIC DNA]</scope>
</reference>
<evidence type="ECO:0000313" key="6">
    <source>
        <dbReference type="Proteomes" id="UP000694563"/>
    </source>
</evidence>
<dbReference type="AlphaFoldDB" id="A0A8C3UH20"/>
<keyword evidence="2" id="KW-0804">Transcription</keyword>
<keyword evidence="3" id="KW-0539">Nucleus</keyword>
<reference evidence="5" key="2">
    <citation type="submission" date="2025-08" db="UniProtKB">
        <authorList>
            <consortium name="Ensembl"/>
        </authorList>
    </citation>
    <scope>IDENTIFICATION</scope>
</reference>
<dbReference type="Ensembl" id="ENSCUST00005013822.1">
    <property type="protein sequence ID" value="ENSCUSP00005013288.1"/>
    <property type="gene ID" value="ENSCUSG00005008456.1"/>
</dbReference>
<feature type="compositionally biased region" description="Basic and acidic residues" evidence="4">
    <location>
        <begin position="76"/>
        <end position="85"/>
    </location>
</feature>
<evidence type="ECO:0000313" key="5">
    <source>
        <dbReference type="Ensembl" id="ENSCUSP00005013288.1"/>
    </source>
</evidence>
<feature type="region of interest" description="Disordered" evidence="4">
    <location>
        <begin position="64"/>
        <end position="92"/>
    </location>
</feature>
<evidence type="ECO:0000256" key="2">
    <source>
        <dbReference type="ARBA" id="ARBA00023163"/>
    </source>
</evidence>
<dbReference type="PANTHER" id="PTHR16088:SF3">
    <property type="entry name" value="GON-4-LIKE PROTEIN"/>
    <property type="match status" value="1"/>
</dbReference>
<dbReference type="GO" id="GO:0006355">
    <property type="term" value="P:regulation of DNA-templated transcription"/>
    <property type="evidence" value="ECO:0007669"/>
    <property type="project" value="TreeGrafter"/>
</dbReference>
<protein>
    <submittedName>
        <fullName evidence="5">Uncharacterized protein</fullName>
    </submittedName>
</protein>
<dbReference type="InterPro" id="IPR052435">
    <property type="entry name" value="YY1-Transcr_Regul"/>
</dbReference>
<dbReference type="Proteomes" id="UP000694563">
    <property type="component" value="Chromosome 30"/>
</dbReference>
<evidence type="ECO:0000256" key="1">
    <source>
        <dbReference type="ARBA" id="ARBA00023015"/>
    </source>
</evidence>
<reference evidence="5" key="3">
    <citation type="submission" date="2025-09" db="UniProtKB">
        <authorList>
            <consortium name="Ensembl"/>
        </authorList>
    </citation>
    <scope>IDENTIFICATION</scope>
</reference>
<feature type="region of interest" description="Disordered" evidence="4">
    <location>
        <begin position="1"/>
        <end position="41"/>
    </location>
</feature>
<sequence>MEELFETFQDEMGFSNMEDEGPEDEDAVAESRPNFNTPQALRFEEPLANLLNKQHRTVKEQLEQLRMKKSSMKATQESEKSKPPNEKPLQSLVLDSAQRKRLQQQMQQHVQLLTQIHLLASFNPALSSEASTTRITSSGAFSRPCSSPATCRGP</sequence>
<feature type="compositionally biased region" description="Acidic residues" evidence="4">
    <location>
        <begin position="17"/>
        <end position="28"/>
    </location>
</feature>
<accession>A0A8C3UH20</accession>
<dbReference type="PANTHER" id="PTHR16088">
    <property type="entry name" value="YY1 ASSOCIATED PROTEIN-RELATED"/>
    <property type="match status" value="1"/>
</dbReference>
<evidence type="ECO:0000256" key="4">
    <source>
        <dbReference type="SAM" id="MobiDB-lite"/>
    </source>
</evidence>
<name>A0A8C3UH20_CATUS</name>
<evidence type="ECO:0000256" key="3">
    <source>
        <dbReference type="ARBA" id="ARBA00023242"/>
    </source>
</evidence>
<keyword evidence="6" id="KW-1185">Reference proteome</keyword>
<dbReference type="GO" id="GO:0005634">
    <property type="term" value="C:nucleus"/>
    <property type="evidence" value="ECO:0007669"/>
    <property type="project" value="TreeGrafter"/>
</dbReference>
<feature type="region of interest" description="Disordered" evidence="4">
    <location>
        <begin position="127"/>
        <end position="154"/>
    </location>
</feature>